<protein>
    <submittedName>
        <fullName evidence="2">Heme oxygenase-like protein</fullName>
    </submittedName>
</protein>
<dbReference type="Gene3D" id="1.20.910.10">
    <property type="entry name" value="Heme oxygenase-like"/>
    <property type="match status" value="1"/>
</dbReference>
<organism evidence="2 3">
    <name type="scientific">Pseudacidovorax intermedius</name>
    <dbReference type="NCBI Taxonomy" id="433924"/>
    <lineage>
        <taxon>Bacteria</taxon>
        <taxon>Pseudomonadati</taxon>
        <taxon>Pseudomonadota</taxon>
        <taxon>Betaproteobacteria</taxon>
        <taxon>Burkholderiales</taxon>
        <taxon>Comamonadaceae</taxon>
        <taxon>Pseudacidovorax</taxon>
    </lineage>
</organism>
<dbReference type="Proteomes" id="UP000255265">
    <property type="component" value="Unassembled WGS sequence"/>
</dbReference>
<dbReference type="InterPro" id="IPR016084">
    <property type="entry name" value="Haem_Oase-like_multi-hlx"/>
</dbReference>
<evidence type="ECO:0000313" key="3">
    <source>
        <dbReference type="Proteomes" id="UP000255265"/>
    </source>
</evidence>
<dbReference type="SMART" id="SM01236">
    <property type="entry name" value="Haem_oxygenase_2"/>
    <property type="match status" value="1"/>
</dbReference>
<dbReference type="AlphaFoldDB" id="A0A370F6E3"/>
<proteinExistence type="predicted"/>
<evidence type="ECO:0000313" key="2">
    <source>
        <dbReference type="EMBL" id="RDI17738.1"/>
    </source>
</evidence>
<dbReference type="STRING" id="433924.NS331_15320"/>
<evidence type="ECO:0000256" key="1">
    <source>
        <dbReference type="SAM" id="MobiDB-lite"/>
    </source>
</evidence>
<feature type="region of interest" description="Disordered" evidence="1">
    <location>
        <begin position="1"/>
        <end position="43"/>
    </location>
</feature>
<keyword evidence="3" id="KW-1185">Reference proteome</keyword>
<reference evidence="2 3" key="1">
    <citation type="submission" date="2018-07" db="EMBL/GenBank/DDBJ databases">
        <title>Genomic Encyclopedia of Type Strains, Phase IV (KMG-IV): sequencing the most valuable type-strain genomes for metagenomic binning, comparative biology and taxonomic classification.</title>
        <authorList>
            <person name="Goeker M."/>
        </authorList>
    </citation>
    <scope>NUCLEOTIDE SEQUENCE [LARGE SCALE GENOMIC DNA]</scope>
    <source>
        <strain evidence="2 3">DSM 21352</strain>
    </source>
</reference>
<accession>A0A370F6E3</accession>
<comment type="caution">
    <text evidence="2">The sequence shown here is derived from an EMBL/GenBank/DDBJ whole genome shotgun (WGS) entry which is preliminary data.</text>
</comment>
<name>A0A370F6E3_9BURK</name>
<sequence length="511" mass="55148">MQNTRLARRAAEEAQMRHLTPAAPPAPRQPRAAAPAANEDGREPAHGARALYDALLQANDRPDAALRAEARAFIERWRAEMRTQPCDLPASPDGLATWQQANLASTGAAYQAYLAVRKAGGPRRYFGSRSHALNFLRAVAPTKLVDGAWLYGLLPDAANPHLNDLILTYVEELGDGDPDKNHVLLYRRLLDAMGIVDWAEQPDEAYVQGALQLSLAACTTELLPEVIGFNLGYEQLPLHLLITAYELDELGIDPTYFTLHVTVDNAAGGHAQRALRAAAENLPALADREAFWARVADGYMLSNAGQGTTDAIAAFDPHQALLQVLGGRAGEGSLAHSDYCRIEGRTVNQWLADPAAVGGFVAALERKGWLVRGSDPAQSRFWALLQGEHASMFGVFGDYELQVIYDWIRGDAAADGAAFVRAGPAARAPAPPRAFRHVRRAAQGQTPLSLATLAEDGSTLDPDLAELRQMLEGDDVVGRGAALRRLLGPAMHWGPAGLEATRHVAQMMRAA</sequence>
<dbReference type="Pfam" id="PF14518">
    <property type="entry name" value="Haem_oxygenas_2"/>
    <property type="match status" value="1"/>
</dbReference>
<gene>
    <name evidence="2" type="ORF">DFR41_11665</name>
</gene>
<dbReference type="EMBL" id="QQAV01000016">
    <property type="protein sequence ID" value="RDI17738.1"/>
    <property type="molecule type" value="Genomic_DNA"/>
</dbReference>